<dbReference type="AlphaFoldDB" id="A0AAD9ULB6"/>
<comment type="subcellular location">
    <subcellularLocation>
        <location evidence="2">Cleavage furrow</location>
    </subcellularLocation>
    <subcellularLocation>
        <location evidence="1">Midbody</location>
    </subcellularLocation>
    <subcellularLocation>
        <location evidence="3">Recycling endosome membrane</location>
        <topology evidence="3">Peripheral membrane protein</topology>
    </subcellularLocation>
</comment>
<evidence type="ECO:0000256" key="2">
    <source>
        <dbReference type="ARBA" id="ARBA00004626"/>
    </source>
</evidence>
<dbReference type="PANTHER" id="PTHR15726">
    <property type="entry name" value="RAB11-FAMILY INTERACTING PROTEIN"/>
    <property type="match status" value="1"/>
</dbReference>
<dbReference type="GO" id="GO:0032154">
    <property type="term" value="C:cleavage furrow"/>
    <property type="evidence" value="ECO:0007669"/>
    <property type="project" value="UniProtKB-SubCell"/>
</dbReference>
<accession>A0AAD9ULB6</accession>
<dbReference type="InterPro" id="IPR037245">
    <property type="entry name" value="FIP-RBD_C_sf"/>
</dbReference>
<protein>
    <recommendedName>
        <fullName evidence="9">FIP-RBD domain-containing protein</fullName>
    </recommendedName>
</protein>
<keyword evidence="7" id="KW-0472">Membrane</keyword>
<gene>
    <name evidence="10" type="ORF">NP493_7g04018</name>
</gene>
<evidence type="ECO:0000313" key="10">
    <source>
        <dbReference type="EMBL" id="KAK2193734.1"/>
    </source>
</evidence>
<evidence type="ECO:0000256" key="8">
    <source>
        <dbReference type="SAM" id="Coils"/>
    </source>
</evidence>
<dbReference type="GO" id="GO:0032456">
    <property type="term" value="P:endocytic recycling"/>
    <property type="evidence" value="ECO:0007669"/>
    <property type="project" value="TreeGrafter"/>
</dbReference>
<proteinExistence type="predicted"/>
<keyword evidence="5" id="KW-0967">Endosome</keyword>
<dbReference type="InterPro" id="IPR019018">
    <property type="entry name" value="Rab-bd_FIP-RBD"/>
</dbReference>
<name>A0AAD9ULB6_RIDPI</name>
<dbReference type="GO" id="GO:0055038">
    <property type="term" value="C:recycling endosome membrane"/>
    <property type="evidence" value="ECO:0007669"/>
    <property type="project" value="UniProtKB-SubCell"/>
</dbReference>
<sequence>MLCVFEQEKAQLEERLGVCEERLASLTDSHDALRTQGLEERCSMEQERLIHAQLLDELTKELEELRTSRLQTQGDSLPSRLRHEYDAQISHLKQEVQRQQAQNEDMQAQLFSSHVQGGRKLLQSGAGVSLAEEITNLPRDELVMALRECQDENGQLRAYLERIILRILETDPTLLEISDKGKKS</sequence>
<dbReference type="Gene3D" id="1.20.5.2440">
    <property type="match status" value="1"/>
</dbReference>
<evidence type="ECO:0000256" key="6">
    <source>
        <dbReference type="ARBA" id="ARBA00023054"/>
    </source>
</evidence>
<keyword evidence="4" id="KW-0813">Transport</keyword>
<keyword evidence="11" id="KW-1185">Reference proteome</keyword>
<dbReference type="InterPro" id="IPR051977">
    <property type="entry name" value="Rab11-interacting_regulator"/>
</dbReference>
<dbReference type="GO" id="GO:0030139">
    <property type="term" value="C:endocytic vesicle"/>
    <property type="evidence" value="ECO:0007669"/>
    <property type="project" value="TreeGrafter"/>
</dbReference>
<dbReference type="GO" id="GO:0030496">
    <property type="term" value="C:midbody"/>
    <property type="evidence" value="ECO:0007669"/>
    <property type="project" value="UniProtKB-SubCell"/>
</dbReference>
<dbReference type="PROSITE" id="PS51511">
    <property type="entry name" value="FIP_RBD"/>
    <property type="match status" value="1"/>
</dbReference>
<evidence type="ECO:0000256" key="7">
    <source>
        <dbReference type="ARBA" id="ARBA00023136"/>
    </source>
</evidence>
<evidence type="ECO:0000256" key="3">
    <source>
        <dbReference type="ARBA" id="ARBA00004654"/>
    </source>
</evidence>
<dbReference type="GO" id="GO:0032465">
    <property type="term" value="P:regulation of cytokinesis"/>
    <property type="evidence" value="ECO:0007669"/>
    <property type="project" value="TreeGrafter"/>
</dbReference>
<organism evidence="10 11">
    <name type="scientific">Ridgeia piscesae</name>
    <name type="common">Tubeworm</name>
    <dbReference type="NCBI Taxonomy" id="27915"/>
    <lineage>
        <taxon>Eukaryota</taxon>
        <taxon>Metazoa</taxon>
        <taxon>Spiralia</taxon>
        <taxon>Lophotrochozoa</taxon>
        <taxon>Annelida</taxon>
        <taxon>Polychaeta</taxon>
        <taxon>Sedentaria</taxon>
        <taxon>Canalipalpata</taxon>
        <taxon>Sabellida</taxon>
        <taxon>Siboglinidae</taxon>
        <taxon>Ridgeia</taxon>
    </lineage>
</organism>
<evidence type="ECO:0000256" key="5">
    <source>
        <dbReference type="ARBA" id="ARBA00022753"/>
    </source>
</evidence>
<evidence type="ECO:0000256" key="1">
    <source>
        <dbReference type="ARBA" id="ARBA00004214"/>
    </source>
</evidence>
<dbReference type="PANTHER" id="PTHR15726:SF7">
    <property type="entry name" value="NUCLEAR FALLOUT, ISOFORM J"/>
    <property type="match status" value="1"/>
</dbReference>
<reference evidence="10" key="1">
    <citation type="journal article" date="2023" name="Mol. Biol. Evol.">
        <title>Third-Generation Sequencing Reveals the Adaptive Role of the Epigenome in Three Deep-Sea Polychaetes.</title>
        <authorList>
            <person name="Perez M."/>
            <person name="Aroh O."/>
            <person name="Sun Y."/>
            <person name="Lan Y."/>
            <person name="Juniper S.K."/>
            <person name="Young C.R."/>
            <person name="Angers B."/>
            <person name="Qian P.Y."/>
        </authorList>
    </citation>
    <scope>NUCLEOTIDE SEQUENCE</scope>
    <source>
        <strain evidence="10">R07B-5</strain>
    </source>
</reference>
<evidence type="ECO:0000256" key="4">
    <source>
        <dbReference type="ARBA" id="ARBA00022448"/>
    </source>
</evidence>
<keyword evidence="6 8" id="KW-0175">Coiled coil</keyword>
<comment type="caution">
    <text evidence="10">The sequence shown here is derived from an EMBL/GenBank/DDBJ whole genome shotgun (WGS) entry which is preliminary data.</text>
</comment>
<feature type="domain" description="FIP-RBD" evidence="9">
    <location>
        <begin position="116"/>
        <end position="178"/>
    </location>
</feature>
<evidence type="ECO:0000259" key="9">
    <source>
        <dbReference type="PROSITE" id="PS51511"/>
    </source>
</evidence>
<feature type="coiled-coil region" evidence="8">
    <location>
        <begin position="55"/>
        <end position="109"/>
    </location>
</feature>
<dbReference type="Proteomes" id="UP001209878">
    <property type="component" value="Unassembled WGS sequence"/>
</dbReference>
<evidence type="ECO:0000313" key="11">
    <source>
        <dbReference type="Proteomes" id="UP001209878"/>
    </source>
</evidence>
<dbReference type="Pfam" id="PF09457">
    <property type="entry name" value="RBD-FIP"/>
    <property type="match status" value="1"/>
</dbReference>
<dbReference type="EMBL" id="JAODUO010000007">
    <property type="protein sequence ID" value="KAK2193734.1"/>
    <property type="molecule type" value="Genomic_DNA"/>
</dbReference>
<dbReference type="SUPFAM" id="SSF144270">
    <property type="entry name" value="Eferin C-derminal domain-like"/>
    <property type="match status" value="1"/>
</dbReference>